<dbReference type="Gene3D" id="2.130.10.10">
    <property type="entry name" value="YVTN repeat-like/Quinoprotein amine dehydrogenase"/>
    <property type="match status" value="1"/>
</dbReference>
<dbReference type="InterPro" id="IPR011047">
    <property type="entry name" value="Quinoprotein_ADH-like_sf"/>
</dbReference>
<reference evidence="2" key="1">
    <citation type="journal article" date="2019" name="Int. J. Syst. Evol. Microbiol.">
        <title>The Global Catalogue of Microorganisms (GCM) 10K type strain sequencing project: providing services to taxonomists for standard genome sequencing and annotation.</title>
        <authorList>
            <consortium name="The Broad Institute Genomics Platform"/>
            <consortium name="The Broad Institute Genome Sequencing Center for Infectious Disease"/>
            <person name="Wu L."/>
            <person name="Ma J."/>
        </authorList>
    </citation>
    <scope>NUCLEOTIDE SEQUENCE [LARGE SCALE GENOMIC DNA]</scope>
    <source>
        <strain evidence="2">CGMCC 1.13574</strain>
    </source>
</reference>
<protein>
    <submittedName>
        <fullName evidence="1">WD40 repeat domain-containing protein</fullName>
    </submittedName>
</protein>
<dbReference type="RefSeq" id="WP_386045548.1">
    <property type="nucleotide sequence ID" value="NZ_JBHUIO010000005.1"/>
</dbReference>
<name>A0ABW4ZVC3_9BACL</name>
<comment type="caution">
    <text evidence="1">The sequence shown here is derived from an EMBL/GenBank/DDBJ whole genome shotgun (WGS) entry which is preliminary data.</text>
</comment>
<sequence length="615" mass="69621">MHIPNRLLRVVYAESQNVLIASDVRGRIHKFDLALNLLQSSPAVTYDRPVNSLCLSDKYVFTKDRAGAIGKWDLATLQPLDFYDEVMICDRRDLFEDEEPSPSPNRGIAYLNGKVYTNNGYTQIVVLDAETFEVIDIRTSPSPTFFDCICVGNPELHALSDVEGKLYIGNLETNEFPVQAQVDTNVVHGVVYDARHDRFWTTQDGGLGEDKLVRTGVTTIEKDGTGFQEYKISHEDNEFIQFDQDCRNLFVGGFNGKIFIFDNETKEFRLKRVIGPLDFQIIHAAIVSEDQIYALLQTGDLIQLDRRGVEVNRALFHNRCVWILEPHPDDESLLYAGTDEGVHLIRYGPGRFDTVHLEQLEKHVHGFGITKDVKPLPDGSYVGISRSGIAFQAERDGTIRWYRQVLGVPRGVALSAEYDRCMVATDEGTVWEFCTEDGSVLDRIPVGSPVYACAYALDGRRIVTADQHQMVHVYPPDSHERLGSIQFTLRLKRMMRGSAGEIYVTGGDGMVELDLENYAIKKQFVKYLTNTKENGVYCEGHMYVGGYGYQVGTYRYEDGEMVDLQEYLPDFSKAFAARVPEDGIPILLVGGRSGYINAYRIYDGIPFKVREYYIR</sequence>
<evidence type="ECO:0000313" key="1">
    <source>
        <dbReference type="EMBL" id="MFD2169977.1"/>
    </source>
</evidence>
<dbReference type="Proteomes" id="UP001597343">
    <property type="component" value="Unassembled WGS sequence"/>
</dbReference>
<evidence type="ECO:0000313" key="2">
    <source>
        <dbReference type="Proteomes" id="UP001597343"/>
    </source>
</evidence>
<gene>
    <name evidence="1" type="ORF">ACFSOY_08210</name>
</gene>
<dbReference type="InterPro" id="IPR015943">
    <property type="entry name" value="WD40/YVTN_repeat-like_dom_sf"/>
</dbReference>
<dbReference type="EMBL" id="JBHUIO010000005">
    <property type="protein sequence ID" value="MFD2169977.1"/>
    <property type="molecule type" value="Genomic_DNA"/>
</dbReference>
<accession>A0ABW4ZVC3</accession>
<proteinExistence type="predicted"/>
<dbReference type="SUPFAM" id="SSF50998">
    <property type="entry name" value="Quinoprotein alcohol dehydrogenase-like"/>
    <property type="match status" value="2"/>
</dbReference>
<keyword evidence="2" id="KW-1185">Reference proteome</keyword>
<organism evidence="1 2">
    <name type="scientific">Tumebacillus lipolyticus</name>
    <dbReference type="NCBI Taxonomy" id="1280370"/>
    <lineage>
        <taxon>Bacteria</taxon>
        <taxon>Bacillati</taxon>
        <taxon>Bacillota</taxon>
        <taxon>Bacilli</taxon>
        <taxon>Bacillales</taxon>
        <taxon>Alicyclobacillaceae</taxon>
        <taxon>Tumebacillus</taxon>
    </lineage>
</organism>